<reference evidence="2" key="1">
    <citation type="journal article" date="2020" name="Nature">
        <title>Giant virus diversity and host interactions through global metagenomics.</title>
        <authorList>
            <person name="Schulz F."/>
            <person name="Roux S."/>
            <person name="Paez-Espino D."/>
            <person name="Jungbluth S."/>
            <person name="Walsh D.A."/>
            <person name="Denef V.J."/>
            <person name="McMahon K.D."/>
            <person name="Konstantinidis K.T."/>
            <person name="Eloe-Fadrosh E.A."/>
            <person name="Kyrpides N.C."/>
            <person name="Woyke T."/>
        </authorList>
    </citation>
    <scope>NUCLEOTIDE SEQUENCE</scope>
    <source>
        <strain evidence="2">GVMAG-S-1102244-55</strain>
    </source>
</reference>
<keyword evidence="1" id="KW-0472">Membrane</keyword>
<dbReference type="PROSITE" id="PS51257">
    <property type="entry name" value="PROKAR_LIPOPROTEIN"/>
    <property type="match status" value="1"/>
</dbReference>
<keyword evidence="1" id="KW-1133">Transmembrane helix</keyword>
<accession>A0A6C0KEU3</accession>
<protein>
    <submittedName>
        <fullName evidence="2">Uncharacterized protein</fullName>
    </submittedName>
</protein>
<sequence>MWPYDRNVSIALGVGTVVSAVACYYMFNNESGSGGAAAATVVAVDGVKAVNNVESKAWDISRLFGFGKAIAVASATAGTVANATKDVTSP</sequence>
<dbReference type="EMBL" id="MN740847">
    <property type="protein sequence ID" value="QHU14764.1"/>
    <property type="molecule type" value="Genomic_DNA"/>
</dbReference>
<name>A0A6C0KEU3_9ZZZZ</name>
<organism evidence="2">
    <name type="scientific">viral metagenome</name>
    <dbReference type="NCBI Taxonomy" id="1070528"/>
    <lineage>
        <taxon>unclassified sequences</taxon>
        <taxon>metagenomes</taxon>
        <taxon>organismal metagenomes</taxon>
    </lineage>
</organism>
<proteinExistence type="predicted"/>
<keyword evidence="1" id="KW-0812">Transmembrane</keyword>
<feature type="transmembrane region" description="Helical" evidence="1">
    <location>
        <begin position="6"/>
        <end position="27"/>
    </location>
</feature>
<evidence type="ECO:0000256" key="1">
    <source>
        <dbReference type="SAM" id="Phobius"/>
    </source>
</evidence>
<dbReference type="AlphaFoldDB" id="A0A6C0KEU3"/>
<evidence type="ECO:0000313" key="2">
    <source>
        <dbReference type="EMBL" id="QHU14764.1"/>
    </source>
</evidence>